<dbReference type="RefSeq" id="WP_267665550.1">
    <property type="nucleotide sequence ID" value="NZ_JAODIX010000071.1"/>
</dbReference>
<gene>
    <name evidence="1" type="ORF">ACFQMK_14695</name>
</gene>
<protein>
    <submittedName>
        <fullName evidence="1">Uncharacterized protein</fullName>
    </submittedName>
</protein>
<evidence type="ECO:0000313" key="1">
    <source>
        <dbReference type="EMBL" id="MFC7188100.1"/>
    </source>
</evidence>
<proteinExistence type="predicted"/>
<organism evidence="1 2">
    <name type="scientific">Halorubrum yunnanense</name>
    <dbReference type="NCBI Taxonomy" id="1526162"/>
    <lineage>
        <taxon>Archaea</taxon>
        <taxon>Methanobacteriati</taxon>
        <taxon>Methanobacteriota</taxon>
        <taxon>Stenosarchaea group</taxon>
        <taxon>Halobacteria</taxon>
        <taxon>Halobacteriales</taxon>
        <taxon>Haloferacaceae</taxon>
        <taxon>Halorubrum</taxon>
    </lineage>
</organism>
<name>A0ABD5YNW6_9EURY</name>
<accession>A0ABD5YNW6</accession>
<evidence type="ECO:0000313" key="2">
    <source>
        <dbReference type="Proteomes" id="UP001596390"/>
    </source>
</evidence>
<comment type="caution">
    <text evidence="1">The sequence shown here is derived from an EMBL/GenBank/DDBJ whole genome shotgun (WGS) entry which is preliminary data.</text>
</comment>
<keyword evidence="2" id="KW-1185">Reference proteome</keyword>
<reference evidence="1 2" key="1">
    <citation type="journal article" date="2019" name="Int. J. Syst. Evol. Microbiol.">
        <title>The Global Catalogue of Microorganisms (GCM) 10K type strain sequencing project: providing services to taxonomists for standard genome sequencing and annotation.</title>
        <authorList>
            <consortium name="The Broad Institute Genomics Platform"/>
            <consortium name="The Broad Institute Genome Sequencing Center for Infectious Disease"/>
            <person name="Wu L."/>
            <person name="Ma J."/>
        </authorList>
    </citation>
    <scope>NUCLEOTIDE SEQUENCE [LARGE SCALE GENOMIC DNA]</scope>
    <source>
        <strain evidence="1 2">Q85</strain>
    </source>
</reference>
<sequence length="151" mass="16550">MSATIDTPTADDRTEQFDYYLLLPGTDLPRSVSRDLPASVSQQAPVGSGIDWKVDRGRSKFIIIRVDTEAMRVDAARGRDAVHPDPAGDSTFSSTSEIVFNRSDAFSADIRKSTSTFVDADTVFALDTLCFELTNEVSYQFTMSHLGGSQQ</sequence>
<dbReference type="EMBL" id="JBHSZZ010000071">
    <property type="protein sequence ID" value="MFC7188100.1"/>
    <property type="molecule type" value="Genomic_DNA"/>
</dbReference>
<dbReference type="Proteomes" id="UP001596390">
    <property type="component" value="Unassembled WGS sequence"/>
</dbReference>
<dbReference type="AlphaFoldDB" id="A0ABD5YNW6"/>